<evidence type="ECO:0000313" key="10">
    <source>
        <dbReference type="Proteomes" id="UP001205890"/>
    </source>
</evidence>
<comment type="caution">
    <text evidence="9">The sequence shown here is derived from an EMBL/GenBank/DDBJ whole genome shotgun (WGS) entry which is preliminary data.</text>
</comment>
<protein>
    <submittedName>
        <fullName evidence="9">ABC transporter permease</fullName>
    </submittedName>
</protein>
<keyword evidence="10" id="KW-1185">Reference proteome</keyword>
<keyword evidence="3" id="KW-1003">Cell membrane</keyword>
<sequence>MGAGTMGRMVLLRLALTIPILLGVSVVAFMLMRALPGDFAQAAAGTTSISAEALDTIRRQLGIDRPLWEQYLAWLSGALVGDLGRSFVTKRPVAADLLPRFLVTAQLTAMAGVIAFVLGSATGLASARLRGSADWLVRGLNSLLLAVPNFVVATLIVLLFGLYFPSVGIFNYTPFMQDPLANLTSLLLPALSLGLTVSVTISENTRAAVLEVSSQDYVMVARAKGLPRRAILLHYLVRNALTPVITVAGLQLAALLGGSILIETIFTIPGMGQYLFDSVTTRDYPAIQAIVLVAATVVLLMNVAVDIAYARVDARVSYE</sequence>
<evidence type="ECO:0000256" key="3">
    <source>
        <dbReference type="ARBA" id="ARBA00022475"/>
    </source>
</evidence>
<comment type="similarity">
    <text evidence="7">Belongs to the binding-protein-dependent transport system permease family.</text>
</comment>
<name>A0ABT1L8A6_9HYPH</name>
<dbReference type="PANTHER" id="PTHR43163:SF6">
    <property type="entry name" value="DIPEPTIDE TRANSPORT SYSTEM PERMEASE PROTEIN DPPB-RELATED"/>
    <property type="match status" value="1"/>
</dbReference>
<feature type="transmembrane region" description="Helical" evidence="7">
    <location>
        <begin position="107"/>
        <end position="127"/>
    </location>
</feature>
<evidence type="ECO:0000313" key="9">
    <source>
        <dbReference type="EMBL" id="MCP8937742.1"/>
    </source>
</evidence>
<feature type="transmembrane region" description="Helical" evidence="7">
    <location>
        <begin position="244"/>
        <end position="266"/>
    </location>
</feature>
<dbReference type="CDD" id="cd06261">
    <property type="entry name" value="TM_PBP2"/>
    <property type="match status" value="1"/>
</dbReference>
<dbReference type="EMBL" id="JANCLU010000003">
    <property type="protein sequence ID" value="MCP8937742.1"/>
    <property type="molecule type" value="Genomic_DNA"/>
</dbReference>
<dbReference type="SUPFAM" id="SSF161098">
    <property type="entry name" value="MetI-like"/>
    <property type="match status" value="1"/>
</dbReference>
<dbReference type="InterPro" id="IPR000515">
    <property type="entry name" value="MetI-like"/>
</dbReference>
<accession>A0ABT1L8A6</accession>
<dbReference type="PANTHER" id="PTHR43163">
    <property type="entry name" value="DIPEPTIDE TRANSPORT SYSTEM PERMEASE PROTEIN DPPB-RELATED"/>
    <property type="match status" value="1"/>
</dbReference>
<dbReference type="Pfam" id="PF19300">
    <property type="entry name" value="BPD_transp_1_N"/>
    <property type="match status" value="1"/>
</dbReference>
<dbReference type="InterPro" id="IPR045621">
    <property type="entry name" value="BPD_transp_1_N"/>
</dbReference>
<proteinExistence type="inferred from homology"/>
<keyword evidence="2 7" id="KW-0813">Transport</keyword>
<feature type="transmembrane region" description="Helical" evidence="7">
    <location>
        <begin position="139"/>
        <end position="163"/>
    </location>
</feature>
<feature type="transmembrane region" description="Helical" evidence="7">
    <location>
        <begin position="286"/>
        <end position="309"/>
    </location>
</feature>
<reference evidence="9 10" key="1">
    <citation type="submission" date="2022-07" db="EMBL/GenBank/DDBJ databases">
        <authorList>
            <person name="Li W.-J."/>
            <person name="Deng Q.-Q."/>
        </authorList>
    </citation>
    <scope>NUCLEOTIDE SEQUENCE [LARGE SCALE GENOMIC DNA]</scope>
    <source>
        <strain evidence="9 10">SYSU M60028</strain>
    </source>
</reference>
<dbReference type="PROSITE" id="PS50928">
    <property type="entry name" value="ABC_TM1"/>
    <property type="match status" value="1"/>
</dbReference>
<evidence type="ECO:0000256" key="6">
    <source>
        <dbReference type="ARBA" id="ARBA00023136"/>
    </source>
</evidence>
<evidence type="ECO:0000256" key="2">
    <source>
        <dbReference type="ARBA" id="ARBA00022448"/>
    </source>
</evidence>
<evidence type="ECO:0000256" key="5">
    <source>
        <dbReference type="ARBA" id="ARBA00022989"/>
    </source>
</evidence>
<evidence type="ECO:0000256" key="4">
    <source>
        <dbReference type="ARBA" id="ARBA00022692"/>
    </source>
</evidence>
<dbReference type="Gene3D" id="1.10.3720.10">
    <property type="entry name" value="MetI-like"/>
    <property type="match status" value="1"/>
</dbReference>
<feature type="transmembrane region" description="Helical" evidence="7">
    <location>
        <begin position="12"/>
        <end position="32"/>
    </location>
</feature>
<comment type="subcellular location">
    <subcellularLocation>
        <location evidence="1 7">Cell membrane</location>
        <topology evidence="1 7">Multi-pass membrane protein</topology>
    </subcellularLocation>
</comment>
<keyword evidence="5 7" id="KW-1133">Transmembrane helix</keyword>
<keyword evidence="6 7" id="KW-0472">Membrane</keyword>
<dbReference type="Proteomes" id="UP001205890">
    <property type="component" value="Unassembled WGS sequence"/>
</dbReference>
<feature type="transmembrane region" description="Helical" evidence="7">
    <location>
        <begin position="183"/>
        <end position="201"/>
    </location>
</feature>
<evidence type="ECO:0000259" key="8">
    <source>
        <dbReference type="PROSITE" id="PS50928"/>
    </source>
</evidence>
<gene>
    <name evidence="9" type="ORF">NK718_04385</name>
</gene>
<organism evidence="9 10">
    <name type="scientific">Alsobacter ponti</name>
    <dbReference type="NCBI Taxonomy" id="2962936"/>
    <lineage>
        <taxon>Bacteria</taxon>
        <taxon>Pseudomonadati</taxon>
        <taxon>Pseudomonadota</taxon>
        <taxon>Alphaproteobacteria</taxon>
        <taxon>Hyphomicrobiales</taxon>
        <taxon>Alsobacteraceae</taxon>
        <taxon>Alsobacter</taxon>
    </lineage>
</organism>
<evidence type="ECO:0000256" key="1">
    <source>
        <dbReference type="ARBA" id="ARBA00004651"/>
    </source>
</evidence>
<feature type="domain" description="ABC transmembrane type-1" evidence="8">
    <location>
        <begin position="101"/>
        <end position="305"/>
    </location>
</feature>
<dbReference type="InterPro" id="IPR035906">
    <property type="entry name" value="MetI-like_sf"/>
</dbReference>
<evidence type="ECO:0000256" key="7">
    <source>
        <dbReference type="RuleBase" id="RU363032"/>
    </source>
</evidence>
<keyword evidence="4 7" id="KW-0812">Transmembrane</keyword>
<dbReference type="RefSeq" id="WP_254739010.1">
    <property type="nucleotide sequence ID" value="NZ_JANCLU010000003.1"/>
</dbReference>
<dbReference type="Pfam" id="PF00528">
    <property type="entry name" value="BPD_transp_1"/>
    <property type="match status" value="1"/>
</dbReference>